<evidence type="ECO:0000256" key="7">
    <source>
        <dbReference type="ARBA" id="ARBA00022840"/>
    </source>
</evidence>
<dbReference type="EC" id="2.7.1.148" evidence="2 9"/>
<evidence type="ECO:0000256" key="6">
    <source>
        <dbReference type="ARBA" id="ARBA00022777"/>
    </source>
</evidence>
<comment type="pathway">
    <text evidence="9">Isoprenoid biosynthesis; isopentenyl diphosphate biosynthesis via DXP pathway; isopentenyl diphosphate from 1-deoxy-D-xylulose 5-phosphate: step 3/6.</text>
</comment>
<feature type="active site" evidence="9">
    <location>
        <position position="155"/>
    </location>
</feature>
<evidence type="ECO:0000256" key="5">
    <source>
        <dbReference type="ARBA" id="ARBA00022741"/>
    </source>
</evidence>
<comment type="catalytic activity">
    <reaction evidence="9">
        <text>4-CDP-2-C-methyl-D-erythritol + ATP = 4-CDP-2-C-methyl-D-erythritol 2-phosphate + ADP + H(+)</text>
        <dbReference type="Rhea" id="RHEA:18437"/>
        <dbReference type="ChEBI" id="CHEBI:15378"/>
        <dbReference type="ChEBI" id="CHEBI:30616"/>
        <dbReference type="ChEBI" id="CHEBI:57823"/>
        <dbReference type="ChEBI" id="CHEBI:57919"/>
        <dbReference type="ChEBI" id="CHEBI:456216"/>
        <dbReference type="EC" id="2.7.1.148"/>
    </reaction>
</comment>
<dbReference type="SUPFAM" id="SSF54211">
    <property type="entry name" value="Ribosomal protein S5 domain 2-like"/>
    <property type="match status" value="1"/>
</dbReference>
<feature type="domain" description="GHMP kinase N-terminal" evidence="10">
    <location>
        <begin position="85"/>
        <end position="163"/>
    </location>
</feature>
<comment type="function">
    <text evidence="9">Catalyzes the phosphorylation of the position 2 hydroxy group of 4-diphosphocytidyl-2C-methyl-D-erythritol.</text>
</comment>
<keyword evidence="6 9" id="KW-0418">Kinase</keyword>
<dbReference type="InterPro" id="IPR036554">
    <property type="entry name" value="GHMP_kinase_C_sf"/>
</dbReference>
<evidence type="ECO:0000256" key="4">
    <source>
        <dbReference type="ARBA" id="ARBA00022679"/>
    </source>
</evidence>
<feature type="domain" description="GHMP kinase C-terminal" evidence="11">
    <location>
        <begin position="223"/>
        <end position="299"/>
    </location>
</feature>
<evidence type="ECO:0000313" key="12">
    <source>
        <dbReference type="EMBL" id="MBR7835520.1"/>
    </source>
</evidence>
<dbReference type="AlphaFoldDB" id="A0A941EN78"/>
<accession>A0A941EN78</accession>
<dbReference type="SUPFAM" id="SSF55060">
    <property type="entry name" value="GHMP Kinase, C-terminal domain"/>
    <property type="match status" value="1"/>
</dbReference>
<dbReference type="Gene3D" id="3.30.230.10">
    <property type="match status" value="1"/>
</dbReference>
<feature type="binding site" evidence="9">
    <location>
        <begin position="113"/>
        <end position="123"/>
    </location>
    <ligand>
        <name>ATP</name>
        <dbReference type="ChEBI" id="CHEBI:30616"/>
    </ligand>
</feature>
<evidence type="ECO:0000256" key="2">
    <source>
        <dbReference type="ARBA" id="ARBA00012052"/>
    </source>
</evidence>
<dbReference type="NCBIfam" id="TIGR00154">
    <property type="entry name" value="ispE"/>
    <property type="match status" value="1"/>
</dbReference>
<dbReference type="PIRSF" id="PIRSF010376">
    <property type="entry name" value="IspE"/>
    <property type="match status" value="1"/>
</dbReference>
<dbReference type="Pfam" id="PF08544">
    <property type="entry name" value="GHMP_kinases_C"/>
    <property type="match status" value="1"/>
</dbReference>
<gene>
    <name evidence="9" type="primary">ispE</name>
    <name evidence="12" type="ORF">KDL01_19750</name>
</gene>
<dbReference type="PANTHER" id="PTHR43527:SF2">
    <property type="entry name" value="4-DIPHOSPHOCYTIDYL-2-C-METHYL-D-ERYTHRITOL KINASE, CHLOROPLASTIC"/>
    <property type="match status" value="1"/>
</dbReference>
<dbReference type="InterPro" id="IPR014721">
    <property type="entry name" value="Ribsml_uS5_D2-typ_fold_subgr"/>
</dbReference>
<keyword evidence="13" id="KW-1185">Reference proteome</keyword>
<dbReference type="GO" id="GO:0050515">
    <property type="term" value="F:4-(cytidine 5'-diphospho)-2-C-methyl-D-erythritol kinase activity"/>
    <property type="evidence" value="ECO:0007669"/>
    <property type="project" value="UniProtKB-UniRule"/>
</dbReference>
<keyword evidence="4 9" id="KW-0808">Transferase</keyword>
<dbReference type="RefSeq" id="WP_212530013.1">
    <property type="nucleotide sequence ID" value="NZ_JAGSOG010000098.1"/>
</dbReference>
<dbReference type="Pfam" id="PF00288">
    <property type="entry name" value="GHMP_kinases_N"/>
    <property type="match status" value="1"/>
</dbReference>
<keyword evidence="7 9" id="KW-0067">ATP-binding</keyword>
<protein>
    <recommendedName>
        <fullName evidence="3 9">4-diphosphocytidyl-2-C-methyl-D-erythritol kinase</fullName>
        <shortName evidence="9">CMK</shortName>
        <ecNumber evidence="2 9">2.7.1.148</ecNumber>
    </recommendedName>
    <alternativeName>
        <fullName evidence="8 9">4-(cytidine-5'-diphospho)-2-C-methyl-D-erythritol kinase</fullName>
    </alternativeName>
</protein>
<keyword evidence="5 9" id="KW-0547">Nucleotide-binding</keyword>
<dbReference type="Gene3D" id="3.30.70.890">
    <property type="entry name" value="GHMP kinase, C-terminal domain"/>
    <property type="match status" value="1"/>
</dbReference>
<dbReference type="GO" id="GO:0016114">
    <property type="term" value="P:terpenoid biosynthetic process"/>
    <property type="evidence" value="ECO:0007669"/>
    <property type="project" value="UniProtKB-UniRule"/>
</dbReference>
<keyword evidence="9" id="KW-0414">Isoprene biosynthesis</keyword>
<dbReference type="InterPro" id="IPR020568">
    <property type="entry name" value="Ribosomal_Su5_D2-typ_SF"/>
</dbReference>
<dbReference type="GO" id="GO:0005524">
    <property type="term" value="F:ATP binding"/>
    <property type="evidence" value="ECO:0007669"/>
    <property type="project" value="UniProtKB-UniRule"/>
</dbReference>
<dbReference type="PANTHER" id="PTHR43527">
    <property type="entry name" value="4-DIPHOSPHOCYTIDYL-2-C-METHYL-D-ERYTHRITOL KINASE, CHLOROPLASTIC"/>
    <property type="match status" value="1"/>
</dbReference>
<dbReference type="HAMAP" id="MF_00061">
    <property type="entry name" value="IspE"/>
    <property type="match status" value="1"/>
</dbReference>
<evidence type="ECO:0000256" key="1">
    <source>
        <dbReference type="ARBA" id="ARBA00009684"/>
    </source>
</evidence>
<reference evidence="12" key="1">
    <citation type="submission" date="2021-04" db="EMBL/GenBank/DDBJ databases">
        <title>Genome based classification of Actinospica acidithermotolerans sp. nov., an actinobacterium isolated from an Indonesian hot spring.</title>
        <authorList>
            <person name="Kusuma A.B."/>
            <person name="Putra K.E."/>
            <person name="Nafisah S."/>
            <person name="Loh J."/>
            <person name="Nouioui I."/>
            <person name="Goodfellow M."/>
        </authorList>
    </citation>
    <scope>NUCLEOTIDE SEQUENCE</scope>
    <source>
        <strain evidence="12">CSCA 57</strain>
    </source>
</reference>
<dbReference type="InterPro" id="IPR013750">
    <property type="entry name" value="GHMP_kinase_C_dom"/>
</dbReference>
<evidence type="ECO:0000259" key="10">
    <source>
        <dbReference type="Pfam" id="PF00288"/>
    </source>
</evidence>
<dbReference type="NCBIfam" id="NF002870">
    <property type="entry name" value="PRK03188.1"/>
    <property type="match status" value="1"/>
</dbReference>
<dbReference type="EMBL" id="JAGSOG010000098">
    <property type="protein sequence ID" value="MBR7835520.1"/>
    <property type="molecule type" value="Genomic_DNA"/>
</dbReference>
<feature type="active site" evidence="9">
    <location>
        <position position="24"/>
    </location>
</feature>
<dbReference type="Proteomes" id="UP000675781">
    <property type="component" value="Unassembled WGS sequence"/>
</dbReference>
<comment type="caution">
    <text evidence="12">The sequence shown here is derived from an EMBL/GenBank/DDBJ whole genome shotgun (WGS) entry which is preliminary data.</text>
</comment>
<dbReference type="InterPro" id="IPR004424">
    <property type="entry name" value="IspE"/>
</dbReference>
<evidence type="ECO:0000256" key="3">
    <source>
        <dbReference type="ARBA" id="ARBA00017473"/>
    </source>
</evidence>
<evidence type="ECO:0000259" key="11">
    <source>
        <dbReference type="Pfam" id="PF08544"/>
    </source>
</evidence>
<evidence type="ECO:0000256" key="8">
    <source>
        <dbReference type="ARBA" id="ARBA00032554"/>
    </source>
</evidence>
<dbReference type="GO" id="GO:0019288">
    <property type="term" value="P:isopentenyl diphosphate biosynthetic process, methylerythritol 4-phosphate pathway"/>
    <property type="evidence" value="ECO:0007669"/>
    <property type="project" value="UniProtKB-UniRule"/>
</dbReference>
<evidence type="ECO:0000313" key="13">
    <source>
        <dbReference type="Proteomes" id="UP000675781"/>
    </source>
</evidence>
<proteinExistence type="inferred from homology"/>
<evidence type="ECO:0000256" key="9">
    <source>
        <dbReference type="HAMAP-Rule" id="MF_00061"/>
    </source>
</evidence>
<comment type="similarity">
    <text evidence="1 9">Belongs to the GHMP kinase family. IspE subfamily.</text>
</comment>
<organism evidence="12 13">
    <name type="scientific">Actinospica durhamensis</name>
    <dbReference type="NCBI Taxonomy" id="1508375"/>
    <lineage>
        <taxon>Bacteria</taxon>
        <taxon>Bacillati</taxon>
        <taxon>Actinomycetota</taxon>
        <taxon>Actinomycetes</taxon>
        <taxon>Catenulisporales</taxon>
        <taxon>Actinospicaceae</taxon>
        <taxon>Actinospica</taxon>
    </lineage>
</organism>
<name>A0A941EN78_9ACTN</name>
<dbReference type="InterPro" id="IPR006204">
    <property type="entry name" value="GHMP_kinase_N_dom"/>
</dbReference>
<sequence length="320" mass="33222">MTAVEEWDEGPFQPEAITVRVPAKINLSLSVGPLRPDGYHELVTVFHAVSLYDEVVARSARGIALSVEPLRRDSDVDAVPADERNLAWQAATLLAERCGVEPNVRLTIRKDIPVAGGMAGGSADAAATLVACDALWGTGLRRDELHDLAAQLGSDVPFALHGGTAIGTGRGEHISPVLASTGLEWVIAVLDAGLSTPKIFEACDARRRRSGEQAPAPGVHPDLMAALRSRDIGAIGAALYNDLQPAAVEVLPQIGELLALGVAAGACGSLVSGSGPTTVFLVDSPLAAANVEAELRASGRCRAVRRARGPVPGANVVNVR</sequence>